<dbReference type="SUPFAM" id="SSF54928">
    <property type="entry name" value="RNA-binding domain, RBD"/>
    <property type="match status" value="1"/>
</dbReference>
<reference evidence="5" key="1">
    <citation type="journal article" date="2020" name="Fungal Divers.">
        <title>Resolving the Mortierellaceae phylogeny through synthesis of multi-gene phylogenetics and phylogenomics.</title>
        <authorList>
            <person name="Vandepol N."/>
            <person name="Liber J."/>
            <person name="Desiro A."/>
            <person name="Na H."/>
            <person name="Kennedy M."/>
            <person name="Barry K."/>
            <person name="Grigoriev I.V."/>
            <person name="Miller A.N."/>
            <person name="O'Donnell K."/>
            <person name="Stajich J.E."/>
            <person name="Bonito G."/>
        </authorList>
    </citation>
    <scope>NUCLEOTIDE SEQUENCE</scope>
    <source>
        <strain evidence="5">BC1065</strain>
    </source>
</reference>
<feature type="region of interest" description="Disordered" evidence="3">
    <location>
        <begin position="201"/>
        <end position="278"/>
    </location>
</feature>
<dbReference type="InterPro" id="IPR035979">
    <property type="entry name" value="RBD_domain_sf"/>
</dbReference>
<dbReference type="GO" id="GO:0005634">
    <property type="term" value="C:nucleus"/>
    <property type="evidence" value="ECO:0007669"/>
    <property type="project" value="TreeGrafter"/>
</dbReference>
<feature type="region of interest" description="Disordered" evidence="3">
    <location>
        <begin position="169"/>
        <end position="188"/>
    </location>
</feature>
<feature type="compositionally biased region" description="Gly residues" evidence="3">
    <location>
        <begin position="20"/>
        <end position="29"/>
    </location>
</feature>
<evidence type="ECO:0000256" key="3">
    <source>
        <dbReference type="SAM" id="MobiDB-lite"/>
    </source>
</evidence>
<dbReference type="CDD" id="cd12418">
    <property type="entry name" value="RRM_Aly_REF_like"/>
    <property type="match status" value="1"/>
</dbReference>
<accession>A0A9P6PR53</accession>
<dbReference type="PANTHER" id="PTHR19965">
    <property type="entry name" value="RNA AND EXPORT FACTOR BINDING PROTEIN"/>
    <property type="match status" value="1"/>
</dbReference>
<keyword evidence="1 2" id="KW-0694">RNA-binding</keyword>
<dbReference type="OrthoDB" id="1049195at2759"/>
<dbReference type="InterPro" id="IPR012677">
    <property type="entry name" value="Nucleotide-bd_a/b_plait_sf"/>
</dbReference>
<organism evidence="5 6">
    <name type="scientific">Actinomortierella ambigua</name>
    <dbReference type="NCBI Taxonomy" id="1343610"/>
    <lineage>
        <taxon>Eukaryota</taxon>
        <taxon>Fungi</taxon>
        <taxon>Fungi incertae sedis</taxon>
        <taxon>Mucoromycota</taxon>
        <taxon>Mortierellomycotina</taxon>
        <taxon>Mortierellomycetes</taxon>
        <taxon>Mortierellales</taxon>
        <taxon>Mortierellaceae</taxon>
        <taxon>Actinomortierella</taxon>
    </lineage>
</organism>
<dbReference type="Proteomes" id="UP000807716">
    <property type="component" value="Unassembled WGS sequence"/>
</dbReference>
<dbReference type="PANTHER" id="PTHR19965:SF35">
    <property type="entry name" value="RNA ANNEALING PROTEIN YRA1"/>
    <property type="match status" value="1"/>
</dbReference>
<feature type="compositionally biased region" description="Gly residues" evidence="3">
    <location>
        <begin position="69"/>
        <end position="78"/>
    </location>
</feature>
<evidence type="ECO:0000313" key="6">
    <source>
        <dbReference type="Proteomes" id="UP000807716"/>
    </source>
</evidence>
<dbReference type="SMART" id="SM01218">
    <property type="entry name" value="FoP_duplication"/>
    <property type="match status" value="1"/>
</dbReference>
<dbReference type="InterPro" id="IPR025715">
    <property type="entry name" value="FoP_C"/>
</dbReference>
<dbReference type="Gene3D" id="3.30.70.330">
    <property type="match status" value="1"/>
</dbReference>
<dbReference type="InterPro" id="IPR000504">
    <property type="entry name" value="RRM_dom"/>
</dbReference>
<feature type="domain" description="RRM" evidence="4">
    <location>
        <begin position="88"/>
        <end position="166"/>
    </location>
</feature>
<dbReference type="AlphaFoldDB" id="A0A9P6PR53"/>
<dbReference type="GO" id="GO:0006406">
    <property type="term" value="P:mRNA export from nucleus"/>
    <property type="evidence" value="ECO:0007669"/>
    <property type="project" value="TreeGrafter"/>
</dbReference>
<gene>
    <name evidence="5" type="ORF">DFQ27_009223</name>
</gene>
<feature type="compositionally biased region" description="Basic residues" evidence="3">
    <location>
        <begin position="246"/>
        <end position="256"/>
    </location>
</feature>
<proteinExistence type="predicted"/>
<dbReference type="PROSITE" id="PS50102">
    <property type="entry name" value="RRM"/>
    <property type="match status" value="1"/>
</dbReference>
<evidence type="ECO:0000313" key="5">
    <source>
        <dbReference type="EMBL" id="KAG0250744.1"/>
    </source>
</evidence>
<evidence type="ECO:0000259" key="4">
    <source>
        <dbReference type="PROSITE" id="PS50102"/>
    </source>
</evidence>
<dbReference type="Pfam" id="PF00076">
    <property type="entry name" value="RRM_1"/>
    <property type="match status" value="1"/>
</dbReference>
<evidence type="ECO:0000256" key="1">
    <source>
        <dbReference type="ARBA" id="ARBA00022884"/>
    </source>
</evidence>
<dbReference type="InterPro" id="IPR051229">
    <property type="entry name" value="ALYREF_mRNA_export"/>
</dbReference>
<dbReference type="SMART" id="SM00360">
    <property type="entry name" value="RRM"/>
    <property type="match status" value="1"/>
</dbReference>
<dbReference type="Pfam" id="PF13865">
    <property type="entry name" value="FoP_duplication"/>
    <property type="match status" value="1"/>
</dbReference>
<dbReference type="EMBL" id="JAAAJB010000824">
    <property type="protein sequence ID" value="KAG0250744.1"/>
    <property type="molecule type" value="Genomic_DNA"/>
</dbReference>
<dbReference type="GO" id="GO:0003729">
    <property type="term" value="F:mRNA binding"/>
    <property type="evidence" value="ECO:0007669"/>
    <property type="project" value="TreeGrafter"/>
</dbReference>
<keyword evidence="6" id="KW-1185">Reference proteome</keyword>
<feature type="compositionally biased region" description="Basic and acidic residues" evidence="3">
    <location>
        <begin position="43"/>
        <end position="67"/>
    </location>
</feature>
<name>A0A9P6PR53_9FUNG</name>
<evidence type="ECO:0000256" key="2">
    <source>
        <dbReference type="PROSITE-ProRule" id="PRU00176"/>
    </source>
</evidence>
<comment type="caution">
    <text evidence="5">The sequence shown here is derived from an EMBL/GenBank/DDBJ whole genome shotgun (WGS) entry which is preliminary data.</text>
</comment>
<feature type="region of interest" description="Disordered" evidence="3">
    <location>
        <begin position="1"/>
        <end position="87"/>
    </location>
</feature>
<feature type="compositionally biased region" description="Basic and acidic residues" evidence="3">
    <location>
        <begin position="170"/>
        <end position="186"/>
    </location>
</feature>
<sequence length="278" mass="29556">MALDDVVKQRSRGTRSPAGGRRGGGGGSSGRNSGRSSPYHRPTSSDDKWSHDKFGRHEAGGKWKNDRFGSGGRGGQQGGDTLSNENNPKIVVENLHYAVTLEDVKELFETHAGRVKSAEIKYDVSGRSTGVANVVFEDPADAAKAIRKLNGIALDDQVMKITFAPLPVTRRPETNDKPGTKKKDAGDVFSRLGATEASIAARLGPLNRMPRTHAVSTPPPSSSPAGVQNNQSSGGSGGNRGQGHSNQRRNQPKPKPKLATAEDLDMEMDSYMGEGSKA</sequence>
<protein>
    <recommendedName>
        <fullName evidence="4">RRM domain-containing protein</fullName>
    </recommendedName>
</protein>